<evidence type="ECO:0000256" key="5">
    <source>
        <dbReference type="HAMAP-Rule" id="MF_00332"/>
    </source>
</evidence>
<accession>A0A0M0BP90</accession>
<proteinExistence type="inferred from homology"/>
<organism evidence="8 9">
    <name type="scientific">miscellaneous Crenarchaeota group-15 archaeon DG-45</name>
    <dbReference type="NCBI Taxonomy" id="1685127"/>
    <lineage>
        <taxon>Archaea</taxon>
        <taxon>Candidatus Bathyarchaeota</taxon>
        <taxon>MCG-15</taxon>
    </lineage>
</organism>
<dbReference type="FunFam" id="3.30.420.40:FF:000071">
    <property type="entry name" value="Molecular chaperone DnaK"/>
    <property type="match status" value="1"/>
</dbReference>
<dbReference type="SUPFAM" id="SSF100934">
    <property type="entry name" value="Heat shock protein 70kD (HSP70), C-terminal subdomain"/>
    <property type="match status" value="1"/>
</dbReference>
<evidence type="ECO:0000256" key="4">
    <source>
        <dbReference type="ARBA" id="ARBA00023186"/>
    </source>
</evidence>
<dbReference type="GO" id="GO:0005524">
    <property type="term" value="F:ATP binding"/>
    <property type="evidence" value="ECO:0007669"/>
    <property type="project" value="UniProtKB-UniRule"/>
</dbReference>
<dbReference type="InterPro" id="IPR043129">
    <property type="entry name" value="ATPase_NBD"/>
</dbReference>
<feature type="region of interest" description="Disordered" evidence="7">
    <location>
        <begin position="587"/>
        <end position="628"/>
    </location>
</feature>
<dbReference type="EMBL" id="LFWZ01000033">
    <property type="protein sequence ID" value="KON30368.1"/>
    <property type="molecule type" value="Genomic_DNA"/>
</dbReference>
<dbReference type="FunFam" id="1.20.1270.10:FF:000001">
    <property type="entry name" value="Molecular chaperone DnaK"/>
    <property type="match status" value="1"/>
</dbReference>
<dbReference type="CDD" id="cd10234">
    <property type="entry name" value="ASKHA_NBD_HSP70_DnaK-like"/>
    <property type="match status" value="1"/>
</dbReference>
<reference evidence="8 9" key="1">
    <citation type="submission" date="2015-06" db="EMBL/GenBank/DDBJ databases">
        <title>New insights into the roles of widespread benthic archaea in carbon and nitrogen cycling.</title>
        <authorList>
            <person name="Lazar C.S."/>
            <person name="Baker B.J."/>
            <person name="Seitz K.W."/>
            <person name="Hyde A.S."/>
            <person name="Dick G.J."/>
            <person name="Hinrichs K.-U."/>
            <person name="Teske A.P."/>
        </authorList>
    </citation>
    <scope>NUCLEOTIDE SEQUENCE [LARGE SCALE GENOMIC DNA]</scope>
    <source>
        <strain evidence="8">DG-45</strain>
    </source>
</reference>
<dbReference type="InterPro" id="IPR029048">
    <property type="entry name" value="HSP70_C_sf"/>
</dbReference>
<sequence length="628" mass="67851">MSEEKREKILGIDLGTTNSAAAVVMGGNPVIIPSAEGPTVAGKMFPSIVAFTRDGQLLVGEPARRQAVTNPEGTVREAKRLMGTDRKITIHGKEYTPQQISAFILQKILRDTETYLGEKITKAVITVPAHFNDNQRQATIDAGEIAGLKVTRIVNEPTAAALAYGIDKLGEELKILVFSFGGGTNDTTVMDFGGGVFEVLATSGDTQTGGTDLDSAVIDHAIEEFRGETGIDLGGDVRAMARLKEACERAKIELSNLLTTDIDLPYIASDAGGPKHLHLTLTRAKLEQLTRPIVERIRGPILQTIRDAKLTAGQIDKVILMGGQTKMPMVQQFIEEVVGKKPERGIDPMECVAIGASIQGAVLAGEISDIVLLDVTPLSLGVETLGGVHTRVIERNTTIPVKQTQTFTTAADFQTAVTIHVLQGERAMARDNISLGRFDLTGIPPAPRGIPQIEVTFDINADGVLNVSAKDTGTGKEMGITITASTKLSQEEKDRMVRESEQYAEQDRRAREEAEARNTADSLIYTTEKTLSEIGDKLTDDLRSRIQRSVEALREALKTGGAAEINAKIEELRKVVQEAGAAVYQQAAAQQAQQQQQAQGASPPPEGEQEKKTVEAEYKVVDEEEKKR</sequence>
<dbReference type="NCBIfam" id="NF001413">
    <property type="entry name" value="PRK00290.1"/>
    <property type="match status" value="1"/>
</dbReference>
<dbReference type="GO" id="GO:0140662">
    <property type="term" value="F:ATP-dependent protein folding chaperone"/>
    <property type="evidence" value="ECO:0007669"/>
    <property type="project" value="InterPro"/>
</dbReference>
<dbReference type="AlphaFoldDB" id="A0A0M0BP90"/>
<protein>
    <recommendedName>
        <fullName evidence="5">Chaperone protein DnaK</fullName>
    </recommendedName>
    <alternativeName>
        <fullName evidence="5">HSP70</fullName>
    </alternativeName>
    <alternativeName>
        <fullName evidence="5">Heat shock 70 kDa protein</fullName>
    </alternativeName>
    <alternativeName>
        <fullName evidence="5">Heat shock protein 70</fullName>
    </alternativeName>
</protein>
<name>A0A0M0BP90_9ARCH</name>
<dbReference type="SUPFAM" id="SSF100920">
    <property type="entry name" value="Heat shock protein 70kD (HSP70), peptide-binding domain"/>
    <property type="match status" value="1"/>
</dbReference>
<dbReference type="Proteomes" id="UP000037210">
    <property type="component" value="Unassembled WGS sequence"/>
</dbReference>
<feature type="region of interest" description="Disordered" evidence="7">
    <location>
        <begin position="491"/>
        <end position="521"/>
    </location>
</feature>
<dbReference type="Gene3D" id="2.60.34.10">
    <property type="entry name" value="Substrate Binding Domain Of DNAk, Chain A, domain 1"/>
    <property type="match status" value="1"/>
</dbReference>
<dbReference type="PRINTS" id="PR00301">
    <property type="entry name" value="HEATSHOCK70"/>
</dbReference>
<dbReference type="PANTHER" id="PTHR19375">
    <property type="entry name" value="HEAT SHOCK PROTEIN 70KDA"/>
    <property type="match status" value="1"/>
</dbReference>
<comment type="similarity">
    <text evidence="1 5 6">Belongs to the heat shock protein 70 family.</text>
</comment>
<dbReference type="Gene3D" id="1.20.1270.10">
    <property type="match status" value="1"/>
</dbReference>
<feature type="compositionally biased region" description="Low complexity" evidence="7">
    <location>
        <begin position="587"/>
        <end position="601"/>
    </location>
</feature>
<comment type="function">
    <text evidence="5">Acts as a chaperone.</text>
</comment>
<dbReference type="Gene3D" id="3.30.420.40">
    <property type="match status" value="2"/>
</dbReference>
<keyword evidence="4 5" id="KW-0143">Chaperone</keyword>
<keyword evidence="2 5" id="KW-0547">Nucleotide-binding</keyword>
<dbReference type="InterPro" id="IPR029047">
    <property type="entry name" value="HSP70_peptide-bd_sf"/>
</dbReference>
<dbReference type="FunFam" id="3.90.640.10:FF:000003">
    <property type="entry name" value="Molecular chaperone DnaK"/>
    <property type="match status" value="1"/>
</dbReference>
<dbReference type="Pfam" id="PF00012">
    <property type="entry name" value="HSP70"/>
    <property type="match status" value="1"/>
</dbReference>
<feature type="compositionally biased region" description="Basic and acidic residues" evidence="7">
    <location>
        <begin position="608"/>
        <end position="628"/>
    </location>
</feature>
<dbReference type="FunFam" id="2.60.34.10:FF:000014">
    <property type="entry name" value="Chaperone protein DnaK HSP70"/>
    <property type="match status" value="1"/>
</dbReference>
<evidence type="ECO:0000313" key="8">
    <source>
        <dbReference type="EMBL" id="KON30368.1"/>
    </source>
</evidence>
<dbReference type="InterPro" id="IPR012725">
    <property type="entry name" value="Chaperone_DnaK"/>
</dbReference>
<dbReference type="GO" id="GO:0051082">
    <property type="term" value="F:unfolded protein binding"/>
    <property type="evidence" value="ECO:0007669"/>
    <property type="project" value="InterPro"/>
</dbReference>
<dbReference type="PROSITE" id="PS01036">
    <property type="entry name" value="HSP70_3"/>
    <property type="match status" value="1"/>
</dbReference>
<dbReference type="HAMAP" id="MF_00332">
    <property type="entry name" value="DnaK"/>
    <property type="match status" value="1"/>
</dbReference>
<dbReference type="PROSITE" id="PS00297">
    <property type="entry name" value="HSP70_1"/>
    <property type="match status" value="1"/>
</dbReference>
<evidence type="ECO:0000313" key="9">
    <source>
        <dbReference type="Proteomes" id="UP000037210"/>
    </source>
</evidence>
<dbReference type="InterPro" id="IPR018181">
    <property type="entry name" value="Heat_shock_70_CS"/>
</dbReference>
<dbReference type="SUPFAM" id="SSF53067">
    <property type="entry name" value="Actin-like ATPase domain"/>
    <property type="match status" value="2"/>
</dbReference>
<evidence type="ECO:0000256" key="7">
    <source>
        <dbReference type="SAM" id="MobiDB-lite"/>
    </source>
</evidence>
<feature type="compositionally biased region" description="Basic and acidic residues" evidence="7">
    <location>
        <begin position="491"/>
        <end position="518"/>
    </location>
</feature>
<keyword evidence="3 5" id="KW-0067">ATP-binding</keyword>
<evidence type="ECO:0000256" key="6">
    <source>
        <dbReference type="RuleBase" id="RU003322"/>
    </source>
</evidence>
<dbReference type="InterPro" id="IPR013126">
    <property type="entry name" value="Hsp_70_fam"/>
</dbReference>
<dbReference type="Gene3D" id="3.90.640.10">
    <property type="entry name" value="Actin, Chain A, domain 4"/>
    <property type="match status" value="1"/>
</dbReference>
<evidence type="ECO:0000256" key="3">
    <source>
        <dbReference type="ARBA" id="ARBA00022840"/>
    </source>
</evidence>
<dbReference type="PATRIC" id="fig|1685127.3.peg.1121"/>
<evidence type="ECO:0000256" key="1">
    <source>
        <dbReference type="ARBA" id="ARBA00007381"/>
    </source>
</evidence>
<comment type="caution">
    <text evidence="8">The sequence shown here is derived from an EMBL/GenBank/DDBJ whole genome shotgun (WGS) entry which is preliminary data.</text>
</comment>
<gene>
    <name evidence="5 8" type="primary">dnaK</name>
    <name evidence="8" type="ORF">AC482_04040</name>
</gene>
<evidence type="ECO:0000256" key="2">
    <source>
        <dbReference type="ARBA" id="ARBA00022741"/>
    </source>
</evidence>